<evidence type="ECO:0000259" key="8">
    <source>
        <dbReference type="Pfam" id="PF03958"/>
    </source>
</evidence>
<dbReference type="Gene3D" id="3.55.50.30">
    <property type="match status" value="1"/>
</dbReference>
<dbReference type="EMBL" id="JBDPZC010000001">
    <property type="protein sequence ID" value="MEO3712037.1"/>
    <property type="molecule type" value="Genomic_DNA"/>
</dbReference>
<feature type="domain" description="NolW-like" evidence="8">
    <location>
        <begin position="291"/>
        <end position="376"/>
    </location>
</feature>
<evidence type="ECO:0000256" key="3">
    <source>
        <dbReference type="ARBA" id="ARBA00023136"/>
    </source>
</evidence>
<keyword evidence="2" id="KW-0732">Signal</keyword>
<dbReference type="InterPro" id="IPR004846">
    <property type="entry name" value="T2SS/T3SS_dom"/>
</dbReference>
<comment type="subcellular location">
    <subcellularLocation>
        <location evidence="5">Cell outer membrane</location>
    </subcellularLocation>
    <subcellularLocation>
        <location evidence="1">Membrane</location>
    </subcellularLocation>
</comment>
<reference evidence="9 10" key="1">
    <citation type="submission" date="2024-05" db="EMBL/GenBank/DDBJ databases">
        <title>Roseateles sp. 2.12 16S ribosomal RNA gene Genome sequencing and assembly.</title>
        <authorList>
            <person name="Woo H."/>
        </authorList>
    </citation>
    <scope>NUCLEOTIDE SEQUENCE [LARGE SCALE GENOMIC DNA]</scope>
    <source>
        <strain evidence="9 10">2.12</strain>
    </source>
</reference>
<evidence type="ECO:0000259" key="7">
    <source>
        <dbReference type="Pfam" id="PF00263"/>
    </source>
</evidence>
<dbReference type="RefSeq" id="WP_347606626.1">
    <property type="nucleotide sequence ID" value="NZ_JBDPZC010000001.1"/>
</dbReference>
<evidence type="ECO:0000313" key="9">
    <source>
        <dbReference type="EMBL" id="MEO3712037.1"/>
    </source>
</evidence>
<dbReference type="Gene3D" id="3.30.1370.120">
    <property type="match status" value="2"/>
</dbReference>
<feature type="compositionally biased region" description="Polar residues" evidence="6">
    <location>
        <begin position="12"/>
        <end position="26"/>
    </location>
</feature>
<evidence type="ECO:0000256" key="2">
    <source>
        <dbReference type="ARBA" id="ARBA00022729"/>
    </source>
</evidence>
<protein>
    <submittedName>
        <fullName evidence="9">Secretin N-terminal domain-containing protein</fullName>
    </submittedName>
</protein>
<organism evidence="9 10">
    <name type="scientific">Roseateles flavus</name>
    <dbReference type="NCBI Taxonomy" id="3149041"/>
    <lineage>
        <taxon>Bacteria</taxon>
        <taxon>Pseudomonadati</taxon>
        <taxon>Pseudomonadota</taxon>
        <taxon>Betaproteobacteria</taxon>
        <taxon>Burkholderiales</taxon>
        <taxon>Sphaerotilaceae</taxon>
        <taxon>Roseateles</taxon>
    </lineage>
</organism>
<keyword evidence="5" id="KW-0813">Transport</keyword>
<dbReference type="InterPro" id="IPR050810">
    <property type="entry name" value="Bact_Secretion_Sys_Channel"/>
</dbReference>
<feature type="domain" description="Type II/III secretion system secretin-like" evidence="7">
    <location>
        <begin position="439"/>
        <end position="609"/>
    </location>
</feature>
<evidence type="ECO:0000256" key="1">
    <source>
        <dbReference type="ARBA" id="ARBA00004370"/>
    </source>
</evidence>
<evidence type="ECO:0000256" key="4">
    <source>
        <dbReference type="RuleBase" id="RU004003"/>
    </source>
</evidence>
<dbReference type="Proteomes" id="UP001462640">
    <property type="component" value="Unassembled WGS sequence"/>
</dbReference>
<dbReference type="InterPro" id="IPR038591">
    <property type="entry name" value="NolW-like_sf"/>
</dbReference>
<feature type="compositionally biased region" description="Polar residues" evidence="6">
    <location>
        <begin position="664"/>
        <end position="676"/>
    </location>
</feature>
<feature type="domain" description="NolW-like" evidence="8">
    <location>
        <begin position="142"/>
        <end position="201"/>
    </location>
</feature>
<dbReference type="Pfam" id="PF00263">
    <property type="entry name" value="Secretin"/>
    <property type="match status" value="1"/>
</dbReference>
<dbReference type="PANTHER" id="PTHR30332:SF25">
    <property type="entry name" value="SECRETIN XPSD"/>
    <property type="match status" value="1"/>
</dbReference>
<evidence type="ECO:0000313" key="10">
    <source>
        <dbReference type="Proteomes" id="UP001462640"/>
    </source>
</evidence>
<proteinExistence type="inferred from homology"/>
<gene>
    <name evidence="9" type="ORF">ABDJ40_04565</name>
</gene>
<comment type="caution">
    <text evidence="9">The sequence shown here is derived from an EMBL/GenBank/DDBJ whole genome shotgun (WGS) entry which is preliminary data.</text>
</comment>
<evidence type="ECO:0000256" key="6">
    <source>
        <dbReference type="SAM" id="MobiDB-lite"/>
    </source>
</evidence>
<comment type="similarity">
    <text evidence="4">Belongs to the bacterial secretin family.</text>
</comment>
<keyword evidence="10" id="KW-1185">Reference proteome</keyword>
<feature type="region of interest" description="Disordered" evidence="6">
    <location>
        <begin position="641"/>
        <end position="748"/>
    </location>
</feature>
<sequence>MQIGALPPALTPQRQSVSVTPASSNPADGKAADEEVSIAIEQTPLPMFVQILYGNVLKRPYSMDAAVSARTDPVTFKSSKPLSKRRLNELSANLLRSYGLGVEDLDGVIRVTAQGNAGVNSTRLTVGRQVPENTSGLSQVHQYVELEYVRNSEMVQWLRQILGQRLQLQEDNARNAFLLSGSATEIRAAITLIESFDQPRMRGKVSARLNPAYVSPVDLANRLNDMLNAQGIAASQNVTTGQATVLLIPMQGTGSVFAFATSQALLDHTLRWAMELDKPNPTGTNLRGGLFTYPVKYADAQALAQTLGDVLSSGNTSTVAPAQANVAGGSAATPATRTFGRVTVNNATNTLIIKGTSADEQQQILDLLRELDRPAKSAWIEVLIAEVTSEAKDELGVDWSGNTAGVGVKGPLKSGGLTGSGLNLSYVNSASTLLARLNALSTQGKSRIVSYPRVLARNGETASIRVGREVPVVTSVQSTGVTSGTNGGQLGVLQQIQYRSTGVILQVRPVINSGNRLDLEVTQEVSSAIPTTTGVTSTPTITNRHIETKLSLRDGSSVLLGGLIQRNDNTSSGGLPGVKDIPIFGGLFGNWSKSSDDTELLVMITPYVVNDDFEAEQLAESVRSTFGKWAQELSLSRVVKERPAVTPAPTPAERTPQLEVPQYVPSQTLPQPQTRAPASRPIEGPPDDSGIISSKPLQVAPAPSVSTEAPKPGEKPPAEGSASKPTAPAPGPAVTLPGGVKGNQVTDPAVLDEIKKLIKQK</sequence>
<keyword evidence="3" id="KW-0472">Membrane</keyword>
<name>A0ABV0GAH9_9BURK</name>
<dbReference type="Pfam" id="PF03958">
    <property type="entry name" value="Secretin_N"/>
    <property type="match status" value="2"/>
</dbReference>
<dbReference type="PANTHER" id="PTHR30332">
    <property type="entry name" value="PROBABLE GENERAL SECRETION PATHWAY PROTEIN D"/>
    <property type="match status" value="1"/>
</dbReference>
<dbReference type="InterPro" id="IPR005644">
    <property type="entry name" value="NolW-like"/>
</dbReference>
<dbReference type="PRINTS" id="PR00811">
    <property type="entry name" value="BCTERIALGSPD"/>
</dbReference>
<evidence type="ECO:0000256" key="5">
    <source>
        <dbReference type="RuleBase" id="RU004004"/>
    </source>
</evidence>
<dbReference type="InterPro" id="IPR001775">
    <property type="entry name" value="GspD/PilQ"/>
</dbReference>
<feature type="region of interest" description="Disordered" evidence="6">
    <location>
        <begin position="1"/>
        <end position="31"/>
    </location>
</feature>
<accession>A0ABV0GAH9</accession>